<dbReference type="PROSITE" id="PS50977">
    <property type="entry name" value="HTH_TETR_2"/>
    <property type="match status" value="1"/>
</dbReference>
<dbReference type="InterPro" id="IPR023772">
    <property type="entry name" value="DNA-bd_HTH_TetR-type_CS"/>
</dbReference>
<accession>A0A6M8NR73</accession>
<dbReference type="InterPro" id="IPR050109">
    <property type="entry name" value="HTH-type_TetR-like_transc_reg"/>
</dbReference>
<keyword evidence="1" id="KW-0238">DNA-binding</keyword>
<organism evidence="2 3">
    <name type="scientific">Arcobacter cloacae</name>
    <dbReference type="NCBI Taxonomy" id="1054034"/>
    <lineage>
        <taxon>Bacteria</taxon>
        <taxon>Pseudomonadati</taxon>
        <taxon>Campylobacterota</taxon>
        <taxon>Epsilonproteobacteria</taxon>
        <taxon>Campylobacterales</taxon>
        <taxon>Arcobacteraceae</taxon>
        <taxon>Arcobacter</taxon>
    </lineage>
</organism>
<dbReference type="PRINTS" id="PR00455">
    <property type="entry name" value="HTHTETR"/>
</dbReference>
<dbReference type="AlphaFoldDB" id="A0A6M8NR73"/>
<dbReference type="EMBL" id="NXII01000005">
    <property type="protein sequence ID" value="RXI41953.1"/>
    <property type="molecule type" value="Genomic_DNA"/>
</dbReference>
<dbReference type="GO" id="GO:0003677">
    <property type="term" value="F:DNA binding"/>
    <property type="evidence" value="ECO:0007669"/>
    <property type="project" value="UniProtKB-UniRule"/>
</dbReference>
<dbReference type="Proteomes" id="UP000290378">
    <property type="component" value="Unassembled WGS sequence"/>
</dbReference>
<gene>
    <name evidence="2" type="ORF">CP963_05140</name>
</gene>
<dbReference type="Gene3D" id="1.10.357.10">
    <property type="entry name" value="Tetracycline Repressor, domain 2"/>
    <property type="match status" value="1"/>
</dbReference>
<proteinExistence type="predicted"/>
<dbReference type="Pfam" id="PF00440">
    <property type="entry name" value="TetR_N"/>
    <property type="match status" value="1"/>
</dbReference>
<reference evidence="2 3" key="1">
    <citation type="submission" date="2017-09" db="EMBL/GenBank/DDBJ databases">
        <title>Genomics of the genus Arcobacter.</title>
        <authorList>
            <person name="Perez-Cataluna A."/>
            <person name="Figueras M.J."/>
            <person name="Salas-Masso N."/>
        </authorList>
    </citation>
    <scope>NUCLEOTIDE SEQUENCE [LARGE SCALE GENOMIC DNA]</scope>
    <source>
        <strain evidence="2 3">CECT 7834</strain>
    </source>
</reference>
<name>A0A6M8NR73_9BACT</name>
<dbReference type="PANTHER" id="PTHR30328">
    <property type="entry name" value="TRANSCRIPTIONAL REPRESSOR"/>
    <property type="match status" value="1"/>
</dbReference>
<protein>
    <submittedName>
        <fullName evidence="2">Uncharacterized protein</fullName>
    </submittedName>
</protein>
<evidence type="ECO:0000256" key="1">
    <source>
        <dbReference type="ARBA" id="ARBA00023125"/>
    </source>
</evidence>
<keyword evidence="3" id="KW-1185">Reference proteome</keyword>
<dbReference type="InterPro" id="IPR009057">
    <property type="entry name" value="Homeodomain-like_sf"/>
</dbReference>
<dbReference type="InterPro" id="IPR001647">
    <property type="entry name" value="HTH_TetR"/>
</dbReference>
<evidence type="ECO:0000313" key="3">
    <source>
        <dbReference type="Proteomes" id="UP000290378"/>
    </source>
</evidence>
<dbReference type="PROSITE" id="PS01081">
    <property type="entry name" value="HTH_TETR_1"/>
    <property type="match status" value="1"/>
</dbReference>
<dbReference type="PANTHER" id="PTHR30328:SF54">
    <property type="entry name" value="HTH-TYPE TRANSCRIPTIONAL REPRESSOR SCO4008"/>
    <property type="match status" value="1"/>
</dbReference>
<evidence type="ECO:0000313" key="2">
    <source>
        <dbReference type="EMBL" id="RXI41953.1"/>
    </source>
</evidence>
<dbReference type="SUPFAM" id="SSF46689">
    <property type="entry name" value="Homeodomain-like"/>
    <property type="match status" value="1"/>
</dbReference>
<dbReference type="RefSeq" id="WP_129013176.1">
    <property type="nucleotide sequence ID" value="NZ_CBCSEI010000005.1"/>
</dbReference>
<comment type="caution">
    <text evidence="2">The sequence shown here is derived from an EMBL/GenBank/DDBJ whole genome shotgun (WGS) entry which is preliminary data.</text>
</comment>
<sequence>MTKKRILDVATEEFATLGYSGLSMNKLAEKLKINKAMIYYYFKDKRNLYDEVISSIIELNEEEKKEILNSSLEAKEKFKRYIKLYTKTISNNPNIIPLTLREMANFDLGIENNIPNSIEQELVLMKQIILQLNLKEKYKDIDFYELKAMIIGTISSYYSMQKTPLKLSNIKDFDKNDTKILNYVEEFITNILLDALCEN</sequence>